<proteinExistence type="predicted"/>
<feature type="region of interest" description="Disordered" evidence="1">
    <location>
        <begin position="1"/>
        <end position="42"/>
    </location>
</feature>
<dbReference type="EMBL" id="CP041040">
    <property type="protein sequence ID" value="QDE34833.1"/>
    <property type="molecule type" value="Genomic_DNA"/>
</dbReference>
<dbReference type="OrthoDB" id="3259391at2"/>
<feature type="region of interest" description="Disordered" evidence="1">
    <location>
        <begin position="93"/>
        <end position="115"/>
    </location>
</feature>
<feature type="compositionally biased region" description="Basic and acidic residues" evidence="1">
    <location>
        <begin position="22"/>
        <end position="42"/>
    </location>
</feature>
<dbReference type="Proteomes" id="UP000316125">
    <property type="component" value="Chromosome"/>
</dbReference>
<evidence type="ECO:0000313" key="3">
    <source>
        <dbReference type="Proteomes" id="UP000316125"/>
    </source>
</evidence>
<dbReference type="RefSeq" id="WP_140037068.1">
    <property type="nucleotide sequence ID" value="NZ_CP041040.1"/>
</dbReference>
<reference evidence="2 3" key="1">
    <citation type="submission" date="2019-06" db="EMBL/GenBank/DDBJ databases">
        <title>Complete genome of Microbacterium foliorum M2.</title>
        <authorList>
            <person name="Cao G."/>
        </authorList>
    </citation>
    <scope>NUCLEOTIDE SEQUENCE [LARGE SCALE GENOMIC DNA]</scope>
    <source>
        <strain evidence="2 3">M2</strain>
    </source>
</reference>
<feature type="compositionally biased region" description="Polar residues" evidence="1">
    <location>
        <begin position="93"/>
        <end position="107"/>
    </location>
</feature>
<organism evidence="2 3">
    <name type="scientific">Microbacterium foliorum</name>
    <dbReference type="NCBI Taxonomy" id="104336"/>
    <lineage>
        <taxon>Bacteria</taxon>
        <taxon>Bacillati</taxon>
        <taxon>Actinomycetota</taxon>
        <taxon>Actinomycetes</taxon>
        <taxon>Micrococcales</taxon>
        <taxon>Microbacteriaceae</taxon>
        <taxon>Microbacterium</taxon>
    </lineage>
</organism>
<gene>
    <name evidence="2" type="ORF">FIV50_08530</name>
</gene>
<sequence>MIHTRSPSFSRLRRWRVNSGPQEREPSSRRKGESTPGDHDAVTQEELDSVLEAFRRLVQAAADSGRDWKLVDALLRTMIEFVLQTEGDLFISTKTPAPETSTTSNVTAPPVDSPAEPRLRLRPEYRLRLEAVIDSWSDDETADFLMIGARQVRRRAQQGTLYYFVVNRKRRYPAWQFDRFCGVLKGVAELGRALPESWSAEHVYAFMTTRSPALELVTPAQWLLLKRDPNSIVAAIADACKT</sequence>
<evidence type="ECO:0000313" key="2">
    <source>
        <dbReference type="EMBL" id="QDE34833.1"/>
    </source>
</evidence>
<accession>A0A4Y5YQR2</accession>
<evidence type="ECO:0000256" key="1">
    <source>
        <dbReference type="SAM" id="MobiDB-lite"/>
    </source>
</evidence>
<name>A0A4Y5YQR2_9MICO</name>
<dbReference type="AlphaFoldDB" id="A0A4Y5YQR2"/>
<protein>
    <submittedName>
        <fullName evidence="2">Uncharacterized protein</fullName>
    </submittedName>
</protein>